<accession>A0A139SIA1</accession>
<dbReference type="Pfam" id="PF09335">
    <property type="entry name" value="VTT_dom"/>
    <property type="match status" value="1"/>
</dbReference>
<evidence type="ECO:0000256" key="3">
    <source>
        <dbReference type="ARBA" id="ARBA00022475"/>
    </source>
</evidence>
<dbReference type="InterPro" id="IPR058127">
    <property type="entry name" value="DedA"/>
</dbReference>
<feature type="domain" description="VTT" evidence="8">
    <location>
        <begin position="50"/>
        <end position="176"/>
    </location>
</feature>
<comment type="subcellular location">
    <subcellularLocation>
        <location evidence="1 7">Cell membrane</location>
        <topology evidence="1 7">Multi-pass membrane protein</topology>
    </subcellularLocation>
</comment>
<protein>
    <recommendedName>
        <fullName evidence="8">VTT domain-containing protein</fullName>
    </recommendedName>
</protein>
<evidence type="ECO:0000256" key="5">
    <source>
        <dbReference type="ARBA" id="ARBA00022989"/>
    </source>
</evidence>
<keyword evidence="4 7" id="KW-0812">Transmembrane</keyword>
<dbReference type="Proteomes" id="UP000071392">
    <property type="component" value="Unassembled WGS sequence"/>
</dbReference>
<keyword evidence="10" id="KW-1185">Reference proteome</keyword>
<evidence type="ECO:0000313" key="9">
    <source>
        <dbReference type="EMBL" id="KXU34308.1"/>
    </source>
</evidence>
<evidence type="ECO:0000259" key="8">
    <source>
        <dbReference type="Pfam" id="PF09335"/>
    </source>
</evidence>
<keyword evidence="3 7" id="KW-1003">Cell membrane</keyword>
<evidence type="ECO:0000256" key="1">
    <source>
        <dbReference type="ARBA" id="ARBA00004651"/>
    </source>
</evidence>
<keyword evidence="6 7" id="KW-0472">Membrane</keyword>
<sequence>MIDAVKHLIDFILHIDVHLKEIVEQYGTATYAFLAMIVFAETGLVVTPFLPGDSLLFAAGALASPVESQLNVHLLALTLFGCAVAGDSLNYWIGSRIGPAVFKREDSIFLRKKHLERAHAFFERYGGRAIILARFVPIVRTFVPFVAGVGTMSYRHFMAYNVLGGFAWVYFFTYAGFFFGELPFIQSNFKLVILAIIVLSVIPMVVEGLQAWRRSRREQRAALSKRS</sequence>
<dbReference type="NCBIfam" id="NF008102">
    <property type="entry name" value="PRK10847.1"/>
    <property type="match status" value="1"/>
</dbReference>
<dbReference type="EMBL" id="LSZP01000059">
    <property type="protein sequence ID" value="KXU34308.1"/>
    <property type="molecule type" value="Genomic_DNA"/>
</dbReference>
<proteinExistence type="inferred from homology"/>
<reference evidence="9 10" key="1">
    <citation type="submission" date="2016-02" db="EMBL/GenBank/DDBJ databases">
        <authorList>
            <person name="Wen L."/>
            <person name="He K."/>
            <person name="Yang H."/>
        </authorList>
    </citation>
    <scope>NUCLEOTIDE SEQUENCE [LARGE SCALE GENOMIC DNA]</scope>
    <source>
        <strain evidence="9 10">CV41</strain>
    </source>
</reference>
<dbReference type="STRING" id="1548208.AXK12_07475"/>
<feature type="transmembrane region" description="Helical" evidence="7">
    <location>
        <begin position="191"/>
        <end position="212"/>
    </location>
</feature>
<dbReference type="GO" id="GO:0005886">
    <property type="term" value="C:plasma membrane"/>
    <property type="evidence" value="ECO:0007669"/>
    <property type="project" value="UniProtKB-SubCell"/>
</dbReference>
<gene>
    <name evidence="9" type="ORF">AXK12_07475</name>
</gene>
<dbReference type="InterPro" id="IPR032818">
    <property type="entry name" value="DedA-like"/>
</dbReference>
<keyword evidence="5 7" id="KW-1133">Transmembrane helix</keyword>
<name>A0A139SIA1_9BACT</name>
<evidence type="ECO:0000256" key="4">
    <source>
        <dbReference type="ARBA" id="ARBA00022692"/>
    </source>
</evidence>
<evidence type="ECO:0000256" key="6">
    <source>
        <dbReference type="ARBA" id="ARBA00023136"/>
    </source>
</evidence>
<dbReference type="PANTHER" id="PTHR30353:SF0">
    <property type="entry name" value="TRANSMEMBRANE PROTEIN"/>
    <property type="match status" value="1"/>
</dbReference>
<comment type="caution">
    <text evidence="9">The sequence shown here is derived from an EMBL/GenBank/DDBJ whole genome shotgun (WGS) entry which is preliminary data.</text>
</comment>
<dbReference type="OrthoDB" id="9813426at2"/>
<evidence type="ECO:0000313" key="10">
    <source>
        <dbReference type="Proteomes" id="UP000071392"/>
    </source>
</evidence>
<feature type="transmembrane region" description="Helical" evidence="7">
    <location>
        <begin position="29"/>
        <end position="50"/>
    </location>
</feature>
<dbReference type="AlphaFoldDB" id="A0A139SIA1"/>
<evidence type="ECO:0000256" key="7">
    <source>
        <dbReference type="RuleBase" id="RU367016"/>
    </source>
</evidence>
<evidence type="ECO:0000256" key="2">
    <source>
        <dbReference type="ARBA" id="ARBA00010792"/>
    </source>
</evidence>
<comment type="similarity">
    <text evidence="2 7">Belongs to the DedA family.</text>
</comment>
<dbReference type="PANTHER" id="PTHR30353">
    <property type="entry name" value="INNER MEMBRANE PROTEIN DEDA-RELATED"/>
    <property type="match status" value="1"/>
</dbReference>
<organism evidence="9 10">
    <name type="scientific">Cephaloticoccus capnophilus</name>
    <dbReference type="NCBI Taxonomy" id="1548208"/>
    <lineage>
        <taxon>Bacteria</taxon>
        <taxon>Pseudomonadati</taxon>
        <taxon>Verrucomicrobiota</taxon>
        <taxon>Opitutia</taxon>
        <taxon>Opitutales</taxon>
        <taxon>Opitutaceae</taxon>
        <taxon>Cephaloticoccus</taxon>
    </lineage>
</organism>
<feature type="transmembrane region" description="Helical" evidence="7">
    <location>
        <begin position="157"/>
        <end position="179"/>
    </location>
</feature>
<feature type="transmembrane region" description="Helical" evidence="7">
    <location>
        <begin position="70"/>
        <end position="93"/>
    </location>
</feature>
<dbReference type="InterPro" id="IPR032816">
    <property type="entry name" value="VTT_dom"/>
</dbReference>